<dbReference type="AlphaFoldDB" id="A0A8X6SCP4"/>
<evidence type="ECO:0000256" key="1">
    <source>
        <dbReference type="SAM" id="MobiDB-lite"/>
    </source>
</evidence>
<sequence length="90" mass="9855">MPDPSLSSLRTSESRWPNGHGQELTARSPEILTLTWCESLESRMPAQVPPSSFDRGSKRRDLSPMGIANGERDPIATIGIDPVIPITRSV</sequence>
<dbReference type="EMBL" id="BMAU01021284">
    <property type="protein sequence ID" value="GFY08950.1"/>
    <property type="molecule type" value="Genomic_DNA"/>
</dbReference>
<feature type="region of interest" description="Disordered" evidence="1">
    <location>
        <begin position="43"/>
        <end position="73"/>
    </location>
</feature>
<feature type="region of interest" description="Disordered" evidence="1">
    <location>
        <begin position="1"/>
        <end position="28"/>
    </location>
</feature>
<accession>A0A8X6SCP4</accession>
<comment type="caution">
    <text evidence="2">The sequence shown here is derived from an EMBL/GenBank/DDBJ whole genome shotgun (WGS) entry which is preliminary data.</text>
</comment>
<gene>
    <name evidence="2" type="ORF">TNCV_4661421</name>
</gene>
<protein>
    <submittedName>
        <fullName evidence="2">Uncharacterized protein</fullName>
    </submittedName>
</protein>
<organism evidence="2 3">
    <name type="scientific">Trichonephila clavipes</name>
    <name type="common">Golden silk orbweaver</name>
    <name type="synonym">Nephila clavipes</name>
    <dbReference type="NCBI Taxonomy" id="2585209"/>
    <lineage>
        <taxon>Eukaryota</taxon>
        <taxon>Metazoa</taxon>
        <taxon>Ecdysozoa</taxon>
        <taxon>Arthropoda</taxon>
        <taxon>Chelicerata</taxon>
        <taxon>Arachnida</taxon>
        <taxon>Araneae</taxon>
        <taxon>Araneomorphae</taxon>
        <taxon>Entelegynae</taxon>
        <taxon>Araneoidea</taxon>
        <taxon>Nephilidae</taxon>
        <taxon>Trichonephila</taxon>
    </lineage>
</organism>
<dbReference type="Proteomes" id="UP000887159">
    <property type="component" value="Unassembled WGS sequence"/>
</dbReference>
<keyword evidence="3" id="KW-1185">Reference proteome</keyword>
<reference evidence="2" key="1">
    <citation type="submission" date="2020-08" db="EMBL/GenBank/DDBJ databases">
        <title>Multicomponent nature underlies the extraordinary mechanical properties of spider dragline silk.</title>
        <authorList>
            <person name="Kono N."/>
            <person name="Nakamura H."/>
            <person name="Mori M."/>
            <person name="Yoshida Y."/>
            <person name="Ohtoshi R."/>
            <person name="Malay A.D."/>
            <person name="Moran D.A.P."/>
            <person name="Tomita M."/>
            <person name="Numata K."/>
            <person name="Arakawa K."/>
        </authorList>
    </citation>
    <scope>NUCLEOTIDE SEQUENCE</scope>
</reference>
<proteinExistence type="predicted"/>
<feature type="compositionally biased region" description="Polar residues" evidence="1">
    <location>
        <begin position="1"/>
        <end position="15"/>
    </location>
</feature>
<evidence type="ECO:0000313" key="2">
    <source>
        <dbReference type="EMBL" id="GFY08950.1"/>
    </source>
</evidence>
<evidence type="ECO:0000313" key="3">
    <source>
        <dbReference type="Proteomes" id="UP000887159"/>
    </source>
</evidence>
<name>A0A8X6SCP4_TRICX</name>